<keyword evidence="1" id="KW-0732">Signal</keyword>
<evidence type="ECO:0000313" key="2">
    <source>
        <dbReference type="EMBL" id="KIX11215.1"/>
    </source>
</evidence>
<sequence length="402" mass="44735">MFTVKTNTGKTVLAFCLAFLICLAALPARASWVTVVGRAAYNGNDAVCEQQAINQALNKAVEQEAGTLIEATTNVSQAQVVKDEVLAGSRGYVSRHRVLSSGPSSDGRTYIVTLEALVDSEDLKRKIISMEDAFSIRQKQMKNKNVIVLGIKQFDEDFAWATKPFEVTVQMAKDKLSQAQFIVLDEGAMENFQGVARLLKQGNFRKPSVYEQARAAGADWMVVVAMDATRHRADADHAFNQVSVQMRLELIDVNTGALISAKYEKAKSNLNTGYPRYADWQEAVTDAARTAAENGITDMVNNLMLQNRHFQPTEPQRYLVRFERFQASHVDSIVSDLKAMDGVSSIRLLKQKDRFTVAQVMYTLPVAGLRNGLKDILHQHGYTAPRIDFAGNSLTFRNTLRF</sequence>
<evidence type="ECO:0000313" key="3">
    <source>
        <dbReference type="Proteomes" id="UP000032233"/>
    </source>
</evidence>
<dbReference type="STRING" id="1429043.X474_25475"/>
<proteinExistence type="predicted"/>
<evidence type="ECO:0000256" key="1">
    <source>
        <dbReference type="SAM" id="SignalP"/>
    </source>
</evidence>
<feature type="signal peptide" evidence="1">
    <location>
        <begin position="1"/>
        <end position="30"/>
    </location>
</feature>
<dbReference type="AlphaFoldDB" id="A0A0D2JNZ3"/>
<organism evidence="2 3">
    <name type="scientific">Dethiosulfatarculus sandiegensis</name>
    <dbReference type="NCBI Taxonomy" id="1429043"/>
    <lineage>
        <taxon>Bacteria</taxon>
        <taxon>Pseudomonadati</taxon>
        <taxon>Thermodesulfobacteriota</taxon>
        <taxon>Desulfarculia</taxon>
        <taxon>Desulfarculales</taxon>
        <taxon>Desulfarculaceae</taxon>
        <taxon>Dethiosulfatarculus</taxon>
    </lineage>
</organism>
<gene>
    <name evidence="2" type="ORF">X474_25475</name>
</gene>
<reference evidence="2 3" key="1">
    <citation type="submission" date="2013-11" db="EMBL/GenBank/DDBJ databases">
        <title>Metagenomic analysis of a methanogenic consortium involved in long chain n-alkane degradation.</title>
        <authorList>
            <person name="Davidova I.A."/>
            <person name="Callaghan A.V."/>
            <person name="Wawrik B."/>
            <person name="Pruitt S."/>
            <person name="Marks C."/>
            <person name="Duncan K.E."/>
            <person name="Suflita J.M."/>
        </authorList>
    </citation>
    <scope>NUCLEOTIDE SEQUENCE [LARGE SCALE GENOMIC DNA]</scope>
    <source>
        <strain evidence="2 3">SPR</strain>
    </source>
</reference>
<feature type="chain" id="PRO_5002256206" description="Flagellar assembly protein T N-terminal domain-containing protein" evidence="1">
    <location>
        <begin position="31"/>
        <end position="402"/>
    </location>
</feature>
<name>A0A0D2JNZ3_9BACT</name>
<dbReference type="EMBL" id="AZAC01000067">
    <property type="protein sequence ID" value="KIX11215.1"/>
    <property type="molecule type" value="Genomic_DNA"/>
</dbReference>
<accession>A0A0D2JNZ3</accession>
<dbReference type="Gene3D" id="3.30.1660.40">
    <property type="entry name" value="FlgT, N-terminal domain"/>
    <property type="match status" value="1"/>
</dbReference>
<dbReference type="InParanoid" id="A0A0D2JNZ3"/>
<protein>
    <recommendedName>
        <fullName evidence="4">Flagellar assembly protein T N-terminal domain-containing protein</fullName>
    </recommendedName>
</protein>
<dbReference type="InterPro" id="IPR038180">
    <property type="entry name" value="FlgT_N_sf"/>
</dbReference>
<keyword evidence="3" id="KW-1185">Reference proteome</keyword>
<evidence type="ECO:0008006" key="4">
    <source>
        <dbReference type="Google" id="ProtNLM"/>
    </source>
</evidence>
<comment type="caution">
    <text evidence="2">The sequence shown here is derived from an EMBL/GenBank/DDBJ whole genome shotgun (WGS) entry which is preliminary data.</text>
</comment>
<dbReference type="RefSeq" id="WP_044352317.1">
    <property type="nucleotide sequence ID" value="NZ_AZAC01000067.1"/>
</dbReference>
<dbReference type="Proteomes" id="UP000032233">
    <property type="component" value="Unassembled WGS sequence"/>
</dbReference>